<feature type="compositionally biased region" description="Basic and acidic residues" evidence="1">
    <location>
        <begin position="136"/>
        <end position="147"/>
    </location>
</feature>
<dbReference type="RefSeq" id="XP_033392679.1">
    <property type="nucleotide sequence ID" value="XM_033543584.1"/>
</dbReference>
<evidence type="ECO:0000313" key="2">
    <source>
        <dbReference type="EMBL" id="KAF2136961.1"/>
    </source>
</evidence>
<organism evidence="2 3">
    <name type="scientific">Aplosporella prunicola CBS 121167</name>
    <dbReference type="NCBI Taxonomy" id="1176127"/>
    <lineage>
        <taxon>Eukaryota</taxon>
        <taxon>Fungi</taxon>
        <taxon>Dikarya</taxon>
        <taxon>Ascomycota</taxon>
        <taxon>Pezizomycotina</taxon>
        <taxon>Dothideomycetes</taxon>
        <taxon>Dothideomycetes incertae sedis</taxon>
        <taxon>Botryosphaeriales</taxon>
        <taxon>Aplosporellaceae</taxon>
        <taxon>Aplosporella</taxon>
    </lineage>
</organism>
<keyword evidence="3" id="KW-1185">Reference proteome</keyword>
<proteinExistence type="predicted"/>
<gene>
    <name evidence="2" type="ORF">K452DRAFT_312769</name>
</gene>
<feature type="compositionally biased region" description="Polar residues" evidence="1">
    <location>
        <begin position="124"/>
        <end position="135"/>
    </location>
</feature>
<evidence type="ECO:0000256" key="1">
    <source>
        <dbReference type="SAM" id="MobiDB-lite"/>
    </source>
</evidence>
<reference evidence="2" key="1">
    <citation type="journal article" date="2020" name="Stud. Mycol.">
        <title>101 Dothideomycetes genomes: a test case for predicting lifestyles and emergence of pathogens.</title>
        <authorList>
            <person name="Haridas S."/>
            <person name="Albert R."/>
            <person name="Binder M."/>
            <person name="Bloem J."/>
            <person name="Labutti K."/>
            <person name="Salamov A."/>
            <person name="Andreopoulos B."/>
            <person name="Baker S."/>
            <person name="Barry K."/>
            <person name="Bills G."/>
            <person name="Bluhm B."/>
            <person name="Cannon C."/>
            <person name="Castanera R."/>
            <person name="Culley D."/>
            <person name="Daum C."/>
            <person name="Ezra D."/>
            <person name="Gonzalez J."/>
            <person name="Henrissat B."/>
            <person name="Kuo A."/>
            <person name="Liang C."/>
            <person name="Lipzen A."/>
            <person name="Lutzoni F."/>
            <person name="Magnuson J."/>
            <person name="Mondo S."/>
            <person name="Nolan M."/>
            <person name="Ohm R."/>
            <person name="Pangilinan J."/>
            <person name="Park H.-J."/>
            <person name="Ramirez L."/>
            <person name="Alfaro M."/>
            <person name="Sun H."/>
            <person name="Tritt A."/>
            <person name="Yoshinaga Y."/>
            <person name="Zwiers L.-H."/>
            <person name="Turgeon B."/>
            <person name="Goodwin S."/>
            <person name="Spatafora J."/>
            <person name="Crous P."/>
            <person name="Grigoriev I."/>
        </authorList>
    </citation>
    <scope>NUCLEOTIDE SEQUENCE</scope>
    <source>
        <strain evidence="2">CBS 121167</strain>
    </source>
</reference>
<sequence length="250" mass="28839">MPRPSDEREMDAHIMSIQKPLGELDVLPLSEMPVPAGHENMIYTSIPNILFRKLIMDEERKLRTDDEKKALREVVNLWHQAQQAQDEERTEIKKRLSRQIVRDLPVIESRLREEPLESFVRNESLPQTSPAQESVSGRRSDKSREQTIHSGNGRENPPGMVSDNVVFKDLQGMPHQLSNEELEHMASMYEAKARELRQVQNKRAHHEDKGKGKAHENLTMIARSPSAAAHRSSPSPHPKRRRRLVRGLRK</sequence>
<feature type="compositionally biased region" description="Low complexity" evidence="1">
    <location>
        <begin position="222"/>
        <end position="234"/>
    </location>
</feature>
<feature type="region of interest" description="Disordered" evidence="1">
    <location>
        <begin position="121"/>
        <end position="164"/>
    </location>
</feature>
<dbReference type="GeneID" id="54301081"/>
<name>A0A6A6B2K4_9PEZI</name>
<dbReference type="AlphaFoldDB" id="A0A6A6B2K4"/>
<feature type="compositionally biased region" description="Basic and acidic residues" evidence="1">
    <location>
        <begin position="205"/>
        <end position="216"/>
    </location>
</feature>
<evidence type="ECO:0000313" key="3">
    <source>
        <dbReference type="Proteomes" id="UP000799438"/>
    </source>
</evidence>
<feature type="region of interest" description="Disordered" evidence="1">
    <location>
        <begin position="198"/>
        <end position="250"/>
    </location>
</feature>
<dbReference type="EMBL" id="ML995509">
    <property type="protein sequence ID" value="KAF2136961.1"/>
    <property type="molecule type" value="Genomic_DNA"/>
</dbReference>
<dbReference type="Proteomes" id="UP000799438">
    <property type="component" value="Unassembled WGS sequence"/>
</dbReference>
<protein>
    <submittedName>
        <fullName evidence="2">Uncharacterized protein</fullName>
    </submittedName>
</protein>
<accession>A0A6A6B2K4</accession>
<feature type="compositionally biased region" description="Basic residues" evidence="1">
    <location>
        <begin position="237"/>
        <end position="250"/>
    </location>
</feature>